<dbReference type="SUPFAM" id="SSF82895">
    <property type="entry name" value="TSP-1 type 1 repeat"/>
    <property type="match status" value="1"/>
</dbReference>
<sequence>MFSFEDEEISPEILDSLHLDLFVVTDHTMYKNYGEELDSYTETIIDYVGRLFRDANLKVDIEINLVGKLHFKSVKDERKHLIPFPENMNDAHYLLGAFCTWQGSYLRKKYDYKAAILMTRRDITGGNDLNTLGVANKMGACSDNMACAIIEDKGFSTAFTITHEIGHLLNLPHDDDRDNCKGPTQRRIMSSLLDASVDIFSWSKCSASHVRKFVKSSKSKCLRKKARSYNTTHTGNMKLVLPGEYYNEEKQCSFYNKSYSSYYTTSCRQLVCRSPTGSLAKLHFPKADGTPCGYIEGLMCYRGRCTDFRDPIKPLNGGWGRYKKVGTCSIPCGGGIQYAVRKCNNPIPTHGGRYCSGRRVKFWTCNRQEVTEGGVKISFFSSNDF</sequence>
<evidence type="ECO:0000259" key="11">
    <source>
        <dbReference type="PROSITE" id="PS50215"/>
    </source>
</evidence>
<feature type="domain" description="Peptidase M12B" evidence="11">
    <location>
        <begin position="17"/>
        <end position="226"/>
    </location>
</feature>
<organism evidence="12 13">
    <name type="scientific">Dimorphilus gyrociliatus</name>
    <dbReference type="NCBI Taxonomy" id="2664684"/>
    <lineage>
        <taxon>Eukaryota</taxon>
        <taxon>Metazoa</taxon>
        <taxon>Spiralia</taxon>
        <taxon>Lophotrochozoa</taxon>
        <taxon>Annelida</taxon>
        <taxon>Polychaeta</taxon>
        <taxon>Polychaeta incertae sedis</taxon>
        <taxon>Dinophilidae</taxon>
        <taxon>Dimorphilus</taxon>
    </lineage>
</organism>
<evidence type="ECO:0000313" key="13">
    <source>
        <dbReference type="Proteomes" id="UP000549394"/>
    </source>
</evidence>
<evidence type="ECO:0000256" key="7">
    <source>
        <dbReference type="ARBA" id="ARBA00023049"/>
    </source>
</evidence>
<proteinExistence type="predicted"/>
<evidence type="ECO:0000256" key="9">
    <source>
        <dbReference type="ARBA" id="ARBA00023180"/>
    </source>
</evidence>
<evidence type="ECO:0000313" key="12">
    <source>
        <dbReference type="EMBL" id="CAD5115165.1"/>
    </source>
</evidence>
<dbReference type="InterPro" id="IPR050439">
    <property type="entry name" value="ADAMTS_ADAMTS-like"/>
</dbReference>
<dbReference type="GO" id="GO:0030198">
    <property type="term" value="P:extracellular matrix organization"/>
    <property type="evidence" value="ECO:0007669"/>
    <property type="project" value="TreeGrafter"/>
</dbReference>
<dbReference type="PANTHER" id="PTHR13723:SF305">
    <property type="entry name" value="PROTEIN MADD-4"/>
    <property type="match status" value="1"/>
</dbReference>
<dbReference type="PANTHER" id="PTHR13723">
    <property type="entry name" value="ADAMTS A DISINTEGRIN AND METALLOPROTEASE WITH THROMBOSPONDIN MOTIFS PROTEASE"/>
    <property type="match status" value="1"/>
</dbReference>
<dbReference type="GO" id="GO:0046872">
    <property type="term" value="F:metal ion binding"/>
    <property type="evidence" value="ECO:0007669"/>
    <property type="project" value="UniProtKB-KW"/>
</dbReference>
<dbReference type="Proteomes" id="UP000549394">
    <property type="component" value="Unassembled WGS sequence"/>
</dbReference>
<dbReference type="FunFam" id="2.20.100.10:FF:000001">
    <property type="entry name" value="semaphorin-5A isoform X1"/>
    <property type="match status" value="1"/>
</dbReference>
<keyword evidence="5" id="KW-0378">Hydrolase</keyword>
<keyword evidence="7" id="KW-0482">Metalloprotease</keyword>
<evidence type="ECO:0000256" key="6">
    <source>
        <dbReference type="ARBA" id="ARBA00022833"/>
    </source>
</evidence>
<accession>A0A7I8VGN8</accession>
<keyword evidence="9" id="KW-0325">Glycoprotein</keyword>
<dbReference type="GO" id="GO:0031012">
    <property type="term" value="C:extracellular matrix"/>
    <property type="evidence" value="ECO:0007669"/>
    <property type="project" value="TreeGrafter"/>
</dbReference>
<dbReference type="Gene3D" id="3.40.390.10">
    <property type="entry name" value="Collagenase (Catalytic Domain)"/>
    <property type="match status" value="1"/>
</dbReference>
<dbReference type="GO" id="GO:0005576">
    <property type="term" value="C:extracellular region"/>
    <property type="evidence" value="ECO:0007669"/>
    <property type="project" value="UniProtKB-SubCell"/>
</dbReference>
<keyword evidence="4 10" id="KW-0479">Metal-binding</keyword>
<keyword evidence="6 10" id="KW-0862">Zinc</keyword>
<dbReference type="Gene3D" id="2.20.100.10">
    <property type="entry name" value="Thrombospondin type-1 (TSP1) repeat"/>
    <property type="match status" value="1"/>
</dbReference>
<keyword evidence="8 10" id="KW-1015">Disulfide bond</keyword>
<evidence type="ECO:0000256" key="1">
    <source>
        <dbReference type="ARBA" id="ARBA00004613"/>
    </source>
</evidence>
<comment type="subcellular location">
    <subcellularLocation>
        <location evidence="1">Secreted</location>
    </subcellularLocation>
</comment>
<dbReference type="AlphaFoldDB" id="A0A7I8VGN8"/>
<feature type="binding site" evidence="10">
    <location>
        <position position="167"/>
    </location>
    <ligand>
        <name>Zn(2+)</name>
        <dbReference type="ChEBI" id="CHEBI:29105"/>
        <note>catalytic</note>
    </ligand>
</feature>
<dbReference type="OrthoDB" id="5948003at2759"/>
<protein>
    <submittedName>
        <fullName evidence="12">DgyrCDS4163</fullName>
    </submittedName>
</protein>
<dbReference type="InterPro" id="IPR001590">
    <property type="entry name" value="Peptidase_M12B"/>
</dbReference>
<feature type="active site" evidence="10">
    <location>
        <position position="164"/>
    </location>
</feature>
<keyword evidence="2" id="KW-0964">Secreted</keyword>
<dbReference type="Pfam" id="PF17771">
    <property type="entry name" value="ADAMTS_CR_2"/>
    <property type="match status" value="1"/>
</dbReference>
<dbReference type="SUPFAM" id="SSF55486">
    <property type="entry name" value="Metalloproteases ('zincins'), catalytic domain"/>
    <property type="match status" value="1"/>
</dbReference>
<dbReference type="InterPro" id="IPR000884">
    <property type="entry name" value="TSP1_rpt"/>
</dbReference>
<gene>
    <name evidence="12" type="ORF">DGYR_LOCUS3937</name>
</gene>
<evidence type="ECO:0000256" key="2">
    <source>
        <dbReference type="ARBA" id="ARBA00022525"/>
    </source>
</evidence>
<dbReference type="InterPro" id="IPR041645">
    <property type="entry name" value="ADAMTS_CR_2"/>
</dbReference>
<evidence type="ECO:0000256" key="3">
    <source>
        <dbReference type="ARBA" id="ARBA00022670"/>
    </source>
</evidence>
<keyword evidence="13" id="KW-1185">Reference proteome</keyword>
<reference evidence="12 13" key="1">
    <citation type="submission" date="2020-08" db="EMBL/GenBank/DDBJ databases">
        <authorList>
            <person name="Hejnol A."/>
        </authorList>
    </citation>
    <scope>NUCLEOTIDE SEQUENCE [LARGE SCALE GENOMIC DNA]</scope>
</reference>
<dbReference type="InterPro" id="IPR024079">
    <property type="entry name" value="MetalloPept_cat_dom_sf"/>
</dbReference>
<dbReference type="Pfam" id="PF01421">
    <property type="entry name" value="Reprolysin"/>
    <property type="match status" value="1"/>
</dbReference>
<dbReference type="Pfam" id="PF00090">
    <property type="entry name" value="TSP_1"/>
    <property type="match status" value="1"/>
</dbReference>
<comment type="caution">
    <text evidence="10">Lacks conserved residue(s) required for the propagation of feature annotation.</text>
</comment>
<evidence type="ECO:0000256" key="8">
    <source>
        <dbReference type="ARBA" id="ARBA00023157"/>
    </source>
</evidence>
<dbReference type="PROSITE" id="PS50092">
    <property type="entry name" value="TSP1"/>
    <property type="match status" value="1"/>
</dbReference>
<dbReference type="GO" id="GO:0004222">
    <property type="term" value="F:metalloendopeptidase activity"/>
    <property type="evidence" value="ECO:0007669"/>
    <property type="project" value="InterPro"/>
</dbReference>
<evidence type="ECO:0000256" key="5">
    <source>
        <dbReference type="ARBA" id="ARBA00022801"/>
    </source>
</evidence>
<feature type="binding site" evidence="10">
    <location>
        <position position="173"/>
    </location>
    <ligand>
        <name>Zn(2+)</name>
        <dbReference type="ChEBI" id="CHEBI:29105"/>
        <note>catalytic</note>
    </ligand>
</feature>
<dbReference type="InterPro" id="IPR036383">
    <property type="entry name" value="TSP1_rpt_sf"/>
</dbReference>
<feature type="disulfide bond" evidence="10">
    <location>
        <begin position="141"/>
        <end position="221"/>
    </location>
</feature>
<dbReference type="GO" id="GO:0006508">
    <property type="term" value="P:proteolysis"/>
    <property type="evidence" value="ECO:0007669"/>
    <property type="project" value="UniProtKB-KW"/>
</dbReference>
<feature type="binding site" evidence="10">
    <location>
        <position position="163"/>
    </location>
    <ligand>
        <name>Zn(2+)</name>
        <dbReference type="ChEBI" id="CHEBI:29105"/>
        <note>catalytic</note>
    </ligand>
</feature>
<keyword evidence="3" id="KW-0645">Protease</keyword>
<dbReference type="EMBL" id="CAJFCJ010000006">
    <property type="protein sequence ID" value="CAD5115165.1"/>
    <property type="molecule type" value="Genomic_DNA"/>
</dbReference>
<dbReference type="PROSITE" id="PS50215">
    <property type="entry name" value="ADAM_MEPRO"/>
    <property type="match status" value="1"/>
</dbReference>
<comment type="caution">
    <text evidence="12">The sequence shown here is derived from an EMBL/GenBank/DDBJ whole genome shotgun (WGS) entry which is preliminary data.</text>
</comment>
<dbReference type="Gene3D" id="3.40.1620.60">
    <property type="match status" value="1"/>
</dbReference>
<evidence type="ECO:0000256" key="4">
    <source>
        <dbReference type="ARBA" id="ARBA00022723"/>
    </source>
</evidence>
<name>A0A7I8VGN8_9ANNE</name>
<evidence type="ECO:0000256" key="10">
    <source>
        <dbReference type="PROSITE-ProRule" id="PRU00276"/>
    </source>
</evidence>